<reference evidence="2 3" key="1">
    <citation type="submission" date="2016-10" db="EMBL/GenBank/DDBJ databases">
        <authorList>
            <person name="de Groot N.N."/>
        </authorList>
    </citation>
    <scope>NUCLEOTIDE SEQUENCE [LARGE SCALE GENOMIC DNA]</scope>
    <source>
        <strain evidence="2 3">DSM 43067</strain>
    </source>
</reference>
<dbReference type="InterPro" id="IPR011944">
    <property type="entry name" value="Steroid_delta5-4_isomerase"/>
</dbReference>
<protein>
    <recommendedName>
        <fullName evidence="1">DUF4440 domain-containing protein</fullName>
    </recommendedName>
</protein>
<organism evidence="2 3">
    <name type="scientific">Actinomadura madurae</name>
    <dbReference type="NCBI Taxonomy" id="1993"/>
    <lineage>
        <taxon>Bacteria</taxon>
        <taxon>Bacillati</taxon>
        <taxon>Actinomycetota</taxon>
        <taxon>Actinomycetes</taxon>
        <taxon>Streptosporangiales</taxon>
        <taxon>Thermomonosporaceae</taxon>
        <taxon>Actinomadura</taxon>
    </lineage>
</organism>
<dbReference type="STRING" id="1993.SAMN04489713_103587"/>
<proteinExistence type="predicted"/>
<dbReference type="Gene3D" id="3.10.450.50">
    <property type="match status" value="1"/>
</dbReference>
<name>A0A1I5DDM8_9ACTN</name>
<dbReference type="OrthoDB" id="582586at2"/>
<dbReference type="InterPro" id="IPR027843">
    <property type="entry name" value="DUF4440"/>
</dbReference>
<dbReference type="NCBIfam" id="TIGR02246">
    <property type="entry name" value="SgcJ/EcaC family oxidoreductase"/>
    <property type="match status" value="1"/>
</dbReference>
<dbReference type="eggNOG" id="COG3631">
    <property type="taxonomic scope" value="Bacteria"/>
</dbReference>
<keyword evidence="3" id="KW-1185">Reference proteome</keyword>
<dbReference type="RefSeq" id="WP_021594284.1">
    <property type="nucleotide sequence ID" value="NZ_FOVH01000003.1"/>
</dbReference>
<evidence type="ECO:0000313" key="3">
    <source>
        <dbReference type="Proteomes" id="UP000183413"/>
    </source>
</evidence>
<dbReference type="InterPro" id="IPR032710">
    <property type="entry name" value="NTF2-like_dom_sf"/>
</dbReference>
<dbReference type="SUPFAM" id="SSF54427">
    <property type="entry name" value="NTF2-like"/>
    <property type="match status" value="1"/>
</dbReference>
<accession>A0A1I5DDM8</accession>
<gene>
    <name evidence="2" type="ORF">SAMN04489713_103587</name>
</gene>
<dbReference type="Pfam" id="PF14534">
    <property type="entry name" value="DUF4440"/>
    <property type="match status" value="1"/>
</dbReference>
<dbReference type="Proteomes" id="UP000183413">
    <property type="component" value="Unassembled WGS sequence"/>
</dbReference>
<dbReference type="EMBL" id="FOVH01000003">
    <property type="protein sequence ID" value="SFN97300.1"/>
    <property type="molecule type" value="Genomic_DNA"/>
</dbReference>
<feature type="domain" description="DUF4440" evidence="1">
    <location>
        <begin position="7"/>
        <end position="116"/>
    </location>
</feature>
<dbReference type="InParanoid" id="A0A1I5DDM8"/>
<evidence type="ECO:0000259" key="1">
    <source>
        <dbReference type="Pfam" id="PF14534"/>
    </source>
</evidence>
<sequence>MDDTAAIKTLFARLTAAWDAGDGAAYGACFTPDASYITYVGTLYRGAEEIGAAHQALFDSFLKGTRLACEIVDIRLTTPDTAVVITRGDTYKKAPGKLKKLQTNTVVRDTGGEWRLAAFQNTLHKSLMEAVSFKFQPATKPTHAK</sequence>
<evidence type="ECO:0000313" key="2">
    <source>
        <dbReference type="EMBL" id="SFN97300.1"/>
    </source>
</evidence>
<dbReference type="AlphaFoldDB" id="A0A1I5DDM8"/>